<evidence type="ECO:0000313" key="3">
    <source>
        <dbReference type="Proteomes" id="UP001151582"/>
    </source>
</evidence>
<evidence type="ECO:0000256" key="1">
    <source>
        <dbReference type="SAM" id="Phobius"/>
    </source>
</evidence>
<feature type="transmembrane region" description="Helical" evidence="1">
    <location>
        <begin position="363"/>
        <end position="382"/>
    </location>
</feature>
<name>A0A9W8EG65_9FUNG</name>
<dbReference type="PANTHER" id="PTHR31726:SF2">
    <property type="entry name" value="PROTEIN ICE2"/>
    <property type="match status" value="1"/>
</dbReference>
<dbReference type="GO" id="GO:0032541">
    <property type="term" value="C:cortical endoplasmic reticulum"/>
    <property type="evidence" value="ECO:0007669"/>
    <property type="project" value="TreeGrafter"/>
</dbReference>
<accession>A0A9W8EG65</accession>
<dbReference type="GO" id="GO:0000921">
    <property type="term" value="P:septin ring assembly"/>
    <property type="evidence" value="ECO:0007669"/>
    <property type="project" value="TreeGrafter"/>
</dbReference>
<dbReference type="PANTHER" id="PTHR31726">
    <property type="entry name" value="PROTEIN ICE2"/>
    <property type="match status" value="1"/>
</dbReference>
<proteinExistence type="predicted"/>
<dbReference type="Proteomes" id="UP001151582">
    <property type="component" value="Unassembled WGS sequence"/>
</dbReference>
<reference evidence="2" key="1">
    <citation type="submission" date="2022-07" db="EMBL/GenBank/DDBJ databases">
        <title>Phylogenomic reconstructions and comparative analyses of Kickxellomycotina fungi.</title>
        <authorList>
            <person name="Reynolds N.K."/>
            <person name="Stajich J.E."/>
            <person name="Barry K."/>
            <person name="Grigoriev I.V."/>
            <person name="Crous P."/>
            <person name="Smith M.E."/>
        </authorList>
    </citation>
    <scope>NUCLEOTIDE SEQUENCE</scope>
    <source>
        <strain evidence="2">RSA 567</strain>
    </source>
</reference>
<comment type="caution">
    <text evidence="2">The sequence shown here is derived from an EMBL/GenBank/DDBJ whole genome shotgun (WGS) entry which is preliminary data.</text>
</comment>
<gene>
    <name evidence="2" type="ORF">H4R34_000159</name>
</gene>
<dbReference type="InterPro" id="IPR013635">
    <property type="entry name" value="Ice2"/>
</dbReference>
<keyword evidence="1" id="KW-1133">Transmembrane helix</keyword>
<keyword evidence="1" id="KW-0812">Transmembrane</keyword>
<dbReference type="AlphaFoldDB" id="A0A9W8EG65"/>
<dbReference type="GO" id="GO:0048309">
    <property type="term" value="P:endoplasmic reticulum inheritance"/>
    <property type="evidence" value="ECO:0007669"/>
    <property type="project" value="TreeGrafter"/>
</dbReference>
<keyword evidence="3" id="KW-1185">Reference proteome</keyword>
<dbReference type="OrthoDB" id="5577218at2759"/>
<dbReference type="GO" id="GO:0097038">
    <property type="term" value="C:perinuclear endoplasmic reticulum"/>
    <property type="evidence" value="ECO:0007669"/>
    <property type="project" value="TreeGrafter"/>
</dbReference>
<dbReference type="EMBL" id="JANBQB010000003">
    <property type="protein sequence ID" value="KAJ1985200.1"/>
    <property type="molecule type" value="Genomic_DNA"/>
</dbReference>
<evidence type="ECO:0000313" key="2">
    <source>
        <dbReference type="EMBL" id="KAJ1985200.1"/>
    </source>
</evidence>
<feature type="transmembrane region" description="Helical" evidence="1">
    <location>
        <begin position="62"/>
        <end position="84"/>
    </location>
</feature>
<evidence type="ECO:0008006" key="4">
    <source>
        <dbReference type="Google" id="ProtNLM"/>
    </source>
</evidence>
<feature type="transmembrane region" description="Helical" evidence="1">
    <location>
        <begin position="201"/>
        <end position="219"/>
    </location>
</feature>
<feature type="transmembrane region" description="Helical" evidence="1">
    <location>
        <begin position="277"/>
        <end position="299"/>
    </location>
</feature>
<feature type="transmembrane region" description="Helical" evidence="1">
    <location>
        <begin position="172"/>
        <end position="194"/>
    </location>
</feature>
<sequence length="393" mass="42719">MLNLATLLVPLLSTAVPLTALPAVFALNSYRVAIRLPFALFAHALAFSVLRSSARWGRHRSVVPLLTAGEAVGTVGICALALLWPDSLDWVRVPALVWGSSLWLATPVSLTLEALATFVVLFAIGRASHTWVTEPDDDDATTVRLWLLAGSSVGYLAPLSYLYSLFTGTTLTVATAGATACLMTAAFILGIAAMACQRGTVAEAAALFLYTAFGIYFALDSSPAISPASTAWASSLKQRLVSLPASLIRKLANAVLYPTLNQLFPYSHAITTVAKVYSLRLAAALLYRVVVIGVAAYIIRQLLRDARGVTESEDEEDSDLASTSWRGWALLHRVADFTRPLWIIMYTHSLLHCYPYLTFDDAWWRWFATTLCIALYGLNLVLDQFDPDAGLLD</sequence>
<feature type="transmembrane region" description="Helical" evidence="1">
    <location>
        <begin position="145"/>
        <end position="166"/>
    </location>
</feature>
<feature type="transmembrane region" description="Helical" evidence="1">
    <location>
        <begin position="32"/>
        <end position="50"/>
    </location>
</feature>
<dbReference type="GO" id="GO:0005789">
    <property type="term" value="C:endoplasmic reticulum membrane"/>
    <property type="evidence" value="ECO:0007669"/>
    <property type="project" value="TreeGrafter"/>
</dbReference>
<feature type="transmembrane region" description="Helical" evidence="1">
    <location>
        <begin position="104"/>
        <end position="124"/>
    </location>
</feature>
<organism evidence="2 3">
    <name type="scientific">Dimargaris verticillata</name>
    <dbReference type="NCBI Taxonomy" id="2761393"/>
    <lineage>
        <taxon>Eukaryota</taxon>
        <taxon>Fungi</taxon>
        <taxon>Fungi incertae sedis</taxon>
        <taxon>Zoopagomycota</taxon>
        <taxon>Kickxellomycotina</taxon>
        <taxon>Dimargaritomycetes</taxon>
        <taxon>Dimargaritales</taxon>
        <taxon>Dimargaritaceae</taxon>
        <taxon>Dimargaris</taxon>
    </lineage>
</organism>
<keyword evidence="1" id="KW-0472">Membrane</keyword>
<dbReference type="Pfam" id="PF08426">
    <property type="entry name" value="ICE2"/>
    <property type="match status" value="1"/>
</dbReference>
<protein>
    <recommendedName>
        <fullName evidence="4">ICE2-domain-containing protein</fullName>
    </recommendedName>
</protein>